<evidence type="ECO:0000313" key="10">
    <source>
        <dbReference type="EMBL" id="CAF1379571.1"/>
    </source>
</evidence>
<dbReference type="EMBL" id="CAJNOO010005021">
    <property type="protein sequence ID" value="CAF1401067.1"/>
    <property type="molecule type" value="Genomic_DNA"/>
</dbReference>
<evidence type="ECO:0000313" key="13">
    <source>
        <dbReference type="EMBL" id="CAF1615453.1"/>
    </source>
</evidence>
<evidence type="ECO:0000259" key="8">
    <source>
        <dbReference type="SMART" id="SM00727"/>
    </source>
</evidence>
<feature type="repeat" description="TPR" evidence="6">
    <location>
        <begin position="5"/>
        <end position="38"/>
    </location>
</feature>
<evidence type="ECO:0000313" key="16">
    <source>
        <dbReference type="EMBL" id="CAF4076696.1"/>
    </source>
</evidence>
<evidence type="ECO:0000313" key="17">
    <source>
        <dbReference type="Proteomes" id="UP000663870"/>
    </source>
</evidence>
<feature type="region of interest" description="Disordered" evidence="7">
    <location>
        <begin position="192"/>
        <end position="238"/>
    </location>
</feature>
<dbReference type="EMBL" id="CAJOAX010007818">
    <property type="protein sequence ID" value="CAF4018931.1"/>
    <property type="molecule type" value="Genomic_DNA"/>
</dbReference>
<dbReference type="GO" id="GO:0005737">
    <property type="term" value="C:cytoplasm"/>
    <property type="evidence" value="ECO:0007669"/>
    <property type="project" value="UniProtKB-SubCell"/>
</dbReference>
<dbReference type="FunFam" id="1.25.40.10:FF:000020">
    <property type="entry name" value="Stress-induced phosphoprotein 1"/>
    <property type="match status" value="1"/>
</dbReference>
<evidence type="ECO:0000313" key="14">
    <source>
        <dbReference type="EMBL" id="CAF3978946.1"/>
    </source>
</evidence>
<dbReference type="SMART" id="SM00727">
    <property type="entry name" value="STI1"/>
    <property type="match status" value="2"/>
</dbReference>
<dbReference type="FunFam" id="1.25.40.10:FF:000027">
    <property type="entry name" value="stress-induced-phosphoprotein 1 isoform X1"/>
    <property type="match status" value="1"/>
</dbReference>
<dbReference type="Proteomes" id="UP000663889">
    <property type="component" value="Unassembled WGS sequence"/>
</dbReference>
<dbReference type="Proteomes" id="UP000663854">
    <property type="component" value="Unassembled WGS sequence"/>
</dbReference>
<dbReference type="Proteomes" id="UP000663836">
    <property type="component" value="Unassembled WGS sequence"/>
</dbReference>
<evidence type="ECO:0000256" key="3">
    <source>
        <dbReference type="ARBA" id="ARBA00022737"/>
    </source>
</evidence>
<feature type="repeat" description="TPR" evidence="6">
    <location>
        <begin position="73"/>
        <end position="106"/>
    </location>
</feature>
<feature type="compositionally biased region" description="Basic and acidic residues" evidence="7">
    <location>
        <begin position="227"/>
        <end position="238"/>
    </location>
</feature>
<feature type="domain" description="STI1" evidence="8">
    <location>
        <begin position="493"/>
        <end position="532"/>
    </location>
</feature>
<dbReference type="Proteomes" id="UP000663870">
    <property type="component" value="Unassembled WGS sequence"/>
</dbReference>
<comment type="subcellular location">
    <subcellularLocation>
        <location evidence="1">Cytoplasm</location>
    </subcellularLocation>
</comment>
<evidence type="ECO:0000313" key="11">
    <source>
        <dbReference type="EMBL" id="CAF1401067.1"/>
    </source>
</evidence>
<keyword evidence="4 6" id="KW-0802">TPR repeat</keyword>
<feature type="repeat" description="TPR" evidence="6">
    <location>
        <begin position="432"/>
        <end position="465"/>
    </location>
</feature>
<feature type="repeat" description="TPR" evidence="6">
    <location>
        <begin position="364"/>
        <end position="397"/>
    </location>
</feature>
<comment type="caution">
    <text evidence="13">The sequence shown here is derived from an EMBL/GenBank/DDBJ whole genome shotgun (WGS) entry which is preliminary data.</text>
</comment>
<accession>A0A816C0Y2</accession>
<dbReference type="Gene3D" id="1.25.40.10">
    <property type="entry name" value="Tetratricopeptide repeat domain"/>
    <property type="match status" value="3"/>
</dbReference>
<evidence type="ECO:0000256" key="5">
    <source>
        <dbReference type="ARBA" id="ARBA00026193"/>
    </source>
</evidence>
<evidence type="ECO:0000256" key="4">
    <source>
        <dbReference type="ARBA" id="ARBA00022803"/>
    </source>
</evidence>
<reference evidence="13" key="1">
    <citation type="submission" date="2021-02" db="EMBL/GenBank/DDBJ databases">
        <authorList>
            <person name="Nowell W R."/>
        </authorList>
    </citation>
    <scope>NUCLEOTIDE SEQUENCE</scope>
</reference>
<dbReference type="Proteomes" id="UP000663864">
    <property type="component" value="Unassembled WGS sequence"/>
</dbReference>
<evidence type="ECO:0000256" key="7">
    <source>
        <dbReference type="SAM" id="MobiDB-lite"/>
    </source>
</evidence>
<feature type="domain" description="STI1" evidence="8">
    <location>
        <begin position="144"/>
        <end position="182"/>
    </location>
</feature>
<dbReference type="FunFam" id="1.10.260.100:FF:000002">
    <property type="entry name" value="Stress-induced-phosphoprotein 1 (Hsp70/Hsp90-organizing)"/>
    <property type="match status" value="1"/>
</dbReference>
<evidence type="ECO:0000313" key="15">
    <source>
        <dbReference type="EMBL" id="CAF4018931.1"/>
    </source>
</evidence>
<dbReference type="PROSITE" id="PS50005">
    <property type="entry name" value="TPR"/>
    <property type="match status" value="7"/>
</dbReference>
<gene>
    <name evidence="16" type="ORF">FNK824_LOCUS30124</name>
    <name evidence="14" type="ORF">JBS370_LOCUS25068</name>
    <name evidence="13" type="ORF">JXQ802_LOCUS49919</name>
    <name evidence="15" type="ORF">OTI717_LOCUS29984</name>
    <name evidence="10" type="ORF">PYM288_LOCUS33784</name>
    <name evidence="11" type="ORF">RFH988_LOCUS34850</name>
    <name evidence="12" type="ORF">SEV965_LOCUS34046</name>
    <name evidence="9" type="ORF">ZHD862_LOCUS30862</name>
</gene>
<dbReference type="FunFam" id="1.25.40.10:FF:000010">
    <property type="entry name" value="Stress-induced phosphoprotein 1"/>
    <property type="match status" value="1"/>
</dbReference>
<keyword evidence="2" id="KW-0963">Cytoplasm</keyword>
<sequence>MTSQVEELKSKADAAFSAGENDQAVNLYTQAINLDEKNYVLYSNRSAVYAKLNKYEDALKDAEKCIALKPDFIQGYLRKGTALSFLNRYDDAIRIYEEGLKIDSNNQELLTDLENVRKYTNNKSIANEIGFFSNPQFIHQLVTNPKAQQLLQDPETAKLMKLLQDQPNNTTLLTNPKVLKLIGTVLDVGTGNSHGNQKAMNVKKQTNTSTTTTTNEQQNKTLTPEQKQAEEQKEKGNEAYKKKDFETALNYYNKATELDPNNMIYYTNRAAVYFEQKRWDDCIKQCEKAIDIGRENKADYKLIAKACVRIGNVKVQEKNYQEAIKYFNRSLLEYRNPDIIKRKEEIEKILKEQEQLAYFNPELSEQEKTKGNEFFQKADYPNALKHYTEAIKRNPSNARLYSNRAACFIKLMEFGLALKDSEEGIKIDPTFVECYLHKGHALMATKNFSQAMIVFKKVLETHPNNQEAMEGYQQCTVGSSDDPEEVLQRALADSEIQQILDDPTMCLILDQIQNEPLAIREHLRDPTIAQKIHKLMDAGIITIHPM</sequence>
<dbReference type="Proteomes" id="UP000663823">
    <property type="component" value="Unassembled WGS sequence"/>
</dbReference>
<dbReference type="EMBL" id="CAJNOT010002984">
    <property type="protein sequence ID" value="CAF1356875.1"/>
    <property type="molecule type" value="Genomic_DNA"/>
</dbReference>
<dbReference type="InterPro" id="IPR041243">
    <property type="entry name" value="STI1/HOP_DP"/>
</dbReference>
<dbReference type="Proteomes" id="UP000663874">
    <property type="component" value="Unassembled WGS sequence"/>
</dbReference>
<feature type="repeat" description="TPR" evidence="6">
    <location>
        <begin position="304"/>
        <end position="337"/>
    </location>
</feature>
<dbReference type="Pfam" id="PF13181">
    <property type="entry name" value="TPR_8"/>
    <property type="match status" value="3"/>
</dbReference>
<protein>
    <recommendedName>
        <fullName evidence="5">Stress-induced-phosphoprotein 1</fullName>
    </recommendedName>
</protein>
<evidence type="ECO:0000256" key="1">
    <source>
        <dbReference type="ARBA" id="ARBA00004496"/>
    </source>
</evidence>
<dbReference type="Pfam" id="PF17830">
    <property type="entry name" value="STI1-HOP_DP"/>
    <property type="match status" value="1"/>
</dbReference>
<organism evidence="13 17">
    <name type="scientific">Rotaria sordida</name>
    <dbReference type="NCBI Taxonomy" id="392033"/>
    <lineage>
        <taxon>Eukaryota</taxon>
        <taxon>Metazoa</taxon>
        <taxon>Spiralia</taxon>
        <taxon>Gnathifera</taxon>
        <taxon>Rotifera</taxon>
        <taxon>Eurotatoria</taxon>
        <taxon>Bdelloidea</taxon>
        <taxon>Philodinida</taxon>
        <taxon>Philodinidae</taxon>
        <taxon>Rotaria</taxon>
    </lineage>
</organism>
<dbReference type="Pfam" id="PF00515">
    <property type="entry name" value="TPR_1"/>
    <property type="match status" value="1"/>
</dbReference>
<dbReference type="EMBL" id="CAJNOU010004888">
    <property type="protein sequence ID" value="CAF1458496.1"/>
    <property type="molecule type" value="Genomic_DNA"/>
</dbReference>
<dbReference type="EMBL" id="CAJNOH010004762">
    <property type="protein sequence ID" value="CAF1379571.1"/>
    <property type="molecule type" value="Genomic_DNA"/>
</dbReference>
<dbReference type="Gene3D" id="1.10.260.100">
    <property type="match status" value="2"/>
</dbReference>
<dbReference type="EMBL" id="CAJOBE010009080">
    <property type="protein sequence ID" value="CAF4076696.1"/>
    <property type="molecule type" value="Genomic_DNA"/>
</dbReference>
<dbReference type="EMBL" id="CAJNOL010006213">
    <property type="protein sequence ID" value="CAF1615453.1"/>
    <property type="molecule type" value="Genomic_DNA"/>
</dbReference>
<feature type="compositionally biased region" description="Low complexity" evidence="7">
    <location>
        <begin position="203"/>
        <end position="226"/>
    </location>
</feature>
<dbReference type="SUPFAM" id="SSF48452">
    <property type="entry name" value="TPR-like"/>
    <property type="match status" value="3"/>
</dbReference>
<dbReference type="PANTHER" id="PTHR22904:SF523">
    <property type="entry name" value="STRESS-INDUCED-PHOSPHOPROTEIN 1"/>
    <property type="match status" value="1"/>
</dbReference>
<dbReference type="EMBL" id="CAJOBD010004067">
    <property type="protein sequence ID" value="CAF3978946.1"/>
    <property type="molecule type" value="Genomic_DNA"/>
</dbReference>
<proteinExistence type="predicted"/>
<keyword evidence="3" id="KW-0677">Repeat</keyword>
<dbReference type="OrthoDB" id="2423701at2759"/>
<evidence type="ECO:0000256" key="6">
    <source>
        <dbReference type="PROSITE-ProRule" id="PRU00339"/>
    </source>
</evidence>
<feature type="repeat" description="TPR" evidence="6">
    <location>
        <begin position="39"/>
        <end position="72"/>
    </location>
</feature>
<dbReference type="AlphaFoldDB" id="A0A816C0Y2"/>
<dbReference type="InterPro" id="IPR006636">
    <property type="entry name" value="STI1_HS-bd"/>
</dbReference>
<dbReference type="Proteomes" id="UP000663882">
    <property type="component" value="Unassembled WGS sequence"/>
</dbReference>
<evidence type="ECO:0000313" key="12">
    <source>
        <dbReference type="EMBL" id="CAF1458496.1"/>
    </source>
</evidence>
<dbReference type="Pfam" id="PF13424">
    <property type="entry name" value="TPR_12"/>
    <property type="match status" value="1"/>
</dbReference>
<dbReference type="GO" id="GO:0051879">
    <property type="term" value="F:Hsp90 protein binding"/>
    <property type="evidence" value="ECO:0007669"/>
    <property type="project" value="TreeGrafter"/>
</dbReference>
<dbReference type="Pfam" id="PF13414">
    <property type="entry name" value="TPR_11"/>
    <property type="match status" value="1"/>
</dbReference>
<dbReference type="InterPro" id="IPR019734">
    <property type="entry name" value="TPR_rpt"/>
</dbReference>
<dbReference type="InterPro" id="IPR011990">
    <property type="entry name" value="TPR-like_helical_dom_sf"/>
</dbReference>
<dbReference type="PANTHER" id="PTHR22904">
    <property type="entry name" value="TPR REPEAT CONTAINING PROTEIN"/>
    <property type="match status" value="1"/>
</dbReference>
<feature type="repeat" description="TPR" evidence="6">
    <location>
        <begin position="229"/>
        <end position="262"/>
    </location>
</feature>
<evidence type="ECO:0000256" key="2">
    <source>
        <dbReference type="ARBA" id="ARBA00022490"/>
    </source>
</evidence>
<name>A0A816C0Y2_9BILA</name>
<keyword evidence="17" id="KW-1185">Reference proteome</keyword>
<evidence type="ECO:0000313" key="9">
    <source>
        <dbReference type="EMBL" id="CAF1356875.1"/>
    </source>
</evidence>
<dbReference type="SMART" id="SM00028">
    <property type="entry name" value="TPR"/>
    <property type="match status" value="9"/>
</dbReference>